<dbReference type="InterPro" id="IPR010982">
    <property type="entry name" value="Lambda_DNA-bd_dom_sf"/>
</dbReference>
<accession>A0A1G2IA94</accession>
<dbReference type="SUPFAM" id="SSF47413">
    <property type="entry name" value="lambda repressor-like DNA-binding domains"/>
    <property type="match status" value="1"/>
</dbReference>
<evidence type="ECO:0000313" key="2">
    <source>
        <dbReference type="Proteomes" id="UP000179214"/>
    </source>
</evidence>
<protein>
    <submittedName>
        <fullName evidence="1">Uncharacterized protein</fullName>
    </submittedName>
</protein>
<proteinExistence type="predicted"/>
<reference evidence="1 2" key="1">
    <citation type="journal article" date="2016" name="Nat. Commun.">
        <title>Thousands of microbial genomes shed light on interconnected biogeochemical processes in an aquifer system.</title>
        <authorList>
            <person name="Anantharaman K."/>
            <person name="Brown C.T."/>
            <person name="Hug L.A."/>
            <person name="Sharon I."/>
            <person name="Castelle C.J."/>
            <person name="Probst A.J."/>
            <person name="Thomas B.C."/>
            <person name="Singh A."/>
            <person name="Wilkins M.J."/>
            <person name="Karaoz U."/>
            <person name="Brodie E.L."/>
            <person name="Williams K.H."/>
            <person name="Hubbard S.S."/>
            <person name="Banfield J.F."/>
        </authorList>
    </citation>
    <scope>NUCLEOTIDE SEQUENCE [LARGE SCALE GENOMIC DNA]</scope>
</reference>
<dbReference type="GO" id="GO:0003677">
    <property type="term" value="F:DNA binding"/>
    <property type="evidence" value="ECO:0007669"/>
    <property type="project" value="InterPro"/>
</dbReference>
<dbReference type="AlphaFoldDB" id="A0A1G2IA94"/>
<organism evidence="1 2">
    <name type="scientific">Candidatus Staskawiczbacteria bacterium RIFCSPHIGHO2_12_FULL_38_11</name>
    <dbReference type="NCBI Taxonomy" id="1802209"/>
    <lineage>
        <taxon>Bacteria</taxon>
        <taxon>Candidatus Staskawicziibacteriota</taxon>
    </lineage>
</organism>
<name>A0A1G2IA94_9BACT</name>
<dbReference type="Proteomes" id="UP000179214">
    <property type="component" value="Unassembled WGS sequence"/>
</dbReference>
<comment type="caution">
    <text evidence="1">The sequence shown here is derived from an EMBL/GenBank/DDBJ whole genome shotgun (WGS) entry which is preliminary data.</text>
</comment>
<evidence type="ECO:0000313" key="1">
    <source>
        <dbReference type="EMBL" id="OGZ71018.1"/>
    </source>
</evidence>
<sequence length="121" mass="13987">MRPSEFGFIGGYSRAHGSIGNFLFFIRQKNKENQAVTAARVNKNFAWISSIETGRRKVLASNIGEVITAYQLTTKEIQQLKNMTNLGRVKMLTEEDWLFERIIKLSPTRRRSLIKRLRALN</sequence>
<gene>
    <name evidence="1" type="ORF">A3F47_00550</name>
</gene>
<dbReference type="EMBL" id="MHOV01000001">
    <property type="protein sequence ID" value="OGZ71018.1"/>
    <property type="molecule type" value="Genomic_DNA"/>
</dbReference>